<evidence type="ECO:0000313" key="2">
    <source>
        <dbReference type="EMBL" id="KAF8693248.1"/>
    </source>
</evidence>
<accession>A0A835BCK3</accession>
<feature type="region of interest" description="Disordered" evidence="1">
    <location>
        <begin position="1"/>
        <end position="99"/>
    </location>
</feature>
<keyword evidence="3" id="KW-1185">Reference proteome</keyword>
<reference evidence="2" key="1">
    <citation type="submission" date="2020-07" db="EMBL/GenBank/DDBJ databases">
        <title>Genome sequence and genetic diversity analysis of an under-domesticated orphan crop, white fonio (Digitaria exilis).</title>
        <authorList>
            <person name="Bennetzen J.L."/>
            <person name="Chen S."/>
            <person name="Ma X."/>
            <person name="Wang X."/>
            <person name="Yssel A.E.J."/>
            <person name="Chaluvadi S.R."/>
            <person name="Johnson M."/>
            <person name="Gangashetty P."/>
            <person name="Hamidou F."/>
            <person name="Sanogo M.D."/>
            <person name="Zwaenepoel A."/>
            <person name="Wallace J."/>
            <person name="Van De Peer Y."/>
            <person name="Van Deynze A."/>
        </authorList>
    </citation>
    <scope>NUCLEOTIDE SEQUENCE</scope>
    <source>
        <tissue evidence="2">Leaves</tissue>
    </source>
</reference>
<proteinExistence type="predicted"/>
<feature type="compositionally biased region" description="Polar residues" evidence="1">
    <location>
        <begin position="86"/>
        <end position="96"/>
    </location>
</feature>
<dbReference type="AlphaFoldDB" id="A0A835BCK3"/>
<name>A0A835BCK3_9POAL</name>
<dbReference type="Proteomes" id="UP000636709">
    <property type="component" value="Unassembled WGS sequence"/>
</dbReference>
<gene>
    <name evidence="2" type="ORF">HU200_038630</name>
</gene>
<feature type="compositionally biased region" description="Low complexity" evidence="1">
    <location>
        <begin position="27"/>
        <end position="43"/>
    </location>
</feature>
<evidence type="ECO:0000256" key="1">
    <source>
        <dbReference type="SAM" id="MobiDB-lite"/>
    </source>
</evidence>
<sequence length="152" mass="16166">MASGPGRAQGGIRIEEPVNVRRDESHSAAAAANPSADVAASAAAKRKGKKVMAPSPTSSEDSGSPEPSVIVSVSGAGESDPAGSQVDGSGRSNVSWKNPLVEGIMEVPRVTRHIDLQEVFDNVLLQRQWTDTEEMEMQQVRFQGFLECVHEP</sequence>
<protein>
    <submittedName>
        <fullName evidence="2">Uncharacterized protein</fullName>
    </submittedName>
</protein>
<evidence type="ECO:0000313" key="3">
    <source>
        <dbReference type="Proteomes" id="UP000636709"/>
    </source>
</evidence>
<dbReference type="EMBL" id="JACEFO010001924">
    <property type="protein sequence ID" value="KAF8693248.1"/>
    <property type="molecule type" value="Genomic_DNA"/>
</dbReference>
<organism evidence="2 3">
    <name type="scientific">Digitaria exilis</name>
    <dbReference type="NCBI Taxonomy" id="1010633"/>
    <lineage>
        <taxon>Eukaryota</taxon>
        <taxon>Viridiplantae</taxon>
        <taxon>Streptophyta</taxon>
        <taxon>Embryophyta</taxon>
        <taxon>Tracheophyta</taxon>
        <taxon>Spermatophyta</taxon>
        <taxon>Magnoliopsida</taxon>
        <taxon>Liliopsida</taxon>
        <taxon>Poales</taxon>
        <taxon>Poaceae</taxon>
        <taxon>PACMAD clade</taxon>
        <taxon>Panicoideae</taxon>
        <taxon>Panicodae</taxon>
        <taxon>Paniceae</taxon>
        <taxon>Anthephorinae</taxon>
        <taxon>Digitaria</taxon>
    </lineage>
</organism>
<comment type="caution">
    <text evidence="2">The sequence shown here is derived from an EMBL/GenBank/DDBJ whole genome shotgun (WGS) entry which is preliminary data.</text>
</comment>
<feature type="compositionally biased region" description="Basic and acidic residues" evidence="1">
    <location>
        <begin position="13"/>
        <end position="26"/>
    </location>
</feature>